<dbReference type="EMBL" id="LGST01000020">
    <property type="protein sequence ID" value="KNE00157.1"/>
    <property type="molecule type" value="Genomic_DNA"/>
</dbReference>
<protein>
    <submittedName>
        <fullName evidence="2">Uncharacterized protein</fullName>
    </submittedName>
</protein>
<evidence type="ECO:0000313" key="3">
    <source>
        <dbReference type="Proteomes" id="UP000037122"/>
    </source>
</evidence>
<proteinExistence type="predicted"/>
<feature type="region of interest" description="Disordered" evidence="1">
    <location>
        <begin position="1"/>
        <end position="22"/>
    </location>
</feature>
<organism evidence="2 3">
    <name type="scientific">Candidozyma auris</name>
    <name type="common">Yeast</name>
    <name type="synonym">Candida auris</name>
    <dbReference type="NCBI Taxonomy" id="498019"/>
    <lineage>
        <taxon>Eukaryota</taxon>
        <taxon>Fungi</taxon>
        <taxon>Dikarya</taxon>
        <taxon>Ascomycota</taxon>
        <taxon>Saccharomycotina</taxon>
        <taxon>Pichiomycetes</taxon>
        <taxon>Metschnikowiaceae</taxon>
        <taxon>Candidozyma</taxon>
    </lineage>
</organism>
<sequence length="136" mass="15206">MLGLGSSDPPKKVTFQHSHDRKKVRAPKKFTILYGKARSGKFPIVNFQAVQRAPILNFFWDRNCVGRLYMGEDLFWGPGGQIPKGCWRSSGPAVKVTCYFGATWRLLASGRAMSGPRTCLRPPLDNLEYQSSGQRG</sequence>
<comment type="caution">
    <text evidence="2">The sequence shown here is derived from an EMBL/GenBank/DDBJ whole genome shotgun (WGS) entry which is preliminary data.</text>
</comment>
<dbReference type="Proteomes" id="UP000037122">
    <property type="component" value="Unassembled WGS sequence"/>
</dbReference>
<evidence type="ECO:0000313" key="2">
    <source>
        <dbReference type="EMBL" id="KNE00157.1"/>
    </source>
</evidence>
<gene>
    <name evidence="2" type="ORF">QG37_03107</name>
</gene>
<dbReference type="VEuPathDB" id="FungiDB:QG37_03107"/>
<accession>A0A0L0P1C6</accession>
<name>A0A0L0P1C6_CANAR</name>
<dbReference type="AlphaFoldDB" id="A0A0L0P1C6"/>
<evidence type="ECO:0000256" key="1">
    <source>
        <dbReference type="SAM" id="MobiDB-lite"/>
    </source>
</evidence>
<reference evidence="3" key="1">
    <citation type="journal article" date="2015" name="BMC Genomics">
        <title>Draft genome of a commonly misdiagnosed multidrug resistant pathogen Candida auris.</title>
        <authorList>
            <person name="Chatterjee S."/>
            <person name="Alampalli S.V."/>
            <person name="Nageshan R.K."/>
            <person name="Chettiar S.T."/>
            <person name="Joshi S."/>
            <person name="Tatu U.S."/>
        </authorList>
    </citation>
    <scope>NUCLEOTIDE SEQUENCE [LARGE SCALE GENOMIC DNA]</scope>
    <source>
        <strain evidence="3">6684</strain>
    </source>
</reference>